<dbReference type="Proteomes" id="UP001140234">
    <property type="component" value="Unassembled WGS sequence"/>
</dbReference>
<organism evidence="1 2">
    <name type="scientific">Coemansia nantahalensis</name>
    <dbReference type="NCBI Taxonomy" id="2789366"/>
    <lineage>
        <taxon>Eukaryota</taxon>
        <taxon>Fungi</taxon>
        <taxon>Fungi incertae sedis</taxon>
        <taxon>Zoopagomycota</taxon>
        <taxon>Kickxellomycotina</taxon>
        <taxon>Kickxellomycetes</taxon>
        <taxon>Kickxellales</taxon>
        <taxon>Kickxellaceae</taxon>
        <taxon>Coemansia</taxon>
    </lineage>
</organism>
<comment type="caution">
    <text evidence="1">The sequence shown here is derived from an EMBL/GenBank/DDBJ whole genome shotgun (WGS) entry which is preliminary data.</text>
</comment>
<name>A0ACC1JUR9_9FUNG</name>
<accession>A0ACC1JUR9</accession>
<reference evidence="1" key="1">
    <citation type="submission" date="2022-07" db="EMBL/GenBank/DDBJ databases">
        <title>Phylogenomic reconstructions and comparative analyses of Kickxellomycotina fungi.</title>
        <authorList>
            <person name="Reynolds N.K."/>
            <person name="Stajich J.E."/>
            <person name="Barry K."/>
            <person name="Grigoriev I.V."/>
            <person name="Crous P."/>
            <person name="Smith M.E."/>
        </authorList>
    </citation>
    <scope>NUCLEOTIDE SEQUENCE</scope>
    <source>
        <strain evidence="1">CBS 109366</strain>
    </source>
</reference>
<keyword evidence="2" id="KW-1185">Reference proteome</keyword>
<gene>
    <name evidence="1" type="ORF">IWQ57_003851</name>
</gene>
<evidence type="ECO:0000313" key="2">
    <source>
        <dbReference type="Proteomes" id="UP001140234"/>
    </source>
</evidence>
<evidence type="ECO:0000313" key="1">
    <source>
        <dbReference type="EMBL" id="KAJ2767688.1"/>
    </source>
</evidence>
<sequence>MSEVAIDSCRYYEAKYPSPGDVVMATIARISDDGIGAYVTLDEYAGVEGMIPLSELSRRRVRSVQKLLRVGKREPMEVLRVDQDKGYIDLTKRMLMVDEAQKCEDRFKMSRKVNTIITQTAKKVGMEPEGLYVKLGWPLYAKYGHAFNAFKLATTDAGAVFDEFSLDAKLLEELMLEITHQLKPQRAKLHAKIDLRCLSYQGIEGICTALRAAEAVSTESTVLSVRLIAPPEYEISTTSLNADEDLKLMNKAIKAAEEAILKEGGTLTVLVSPRQITEHEERELQALMDRAERENAEVSGDEDEDDEAY</sequence>
<dbReference type="EMBL" id="JANBUJ010001361">
    <property type="protein sequence ID" value="KAJ2767688.1"/>
    <property type="molecule type" value="Genomic_DNA"/>
</dbReference>
<proteinExistence type="predicted"/>
<protein>
    <submittedName>
        <fullName evidence="1">Uncharacterized protein</fullName>
    </submittedName>
</protein>